<dbReference type="Proteomes" id="UP001212997">
    <property type="component" value="Unassembled WGS sequence"/>
</dbReference>
<feature type="compositionally biased region" description="Polar residues" evidence="4">
    <location>
        <begin position="486"/>
        <end position="502"/>
    </location>
</feature>
<dbReference type="InterPro" id="IPR029063">
    <property type="entry name" value="SAM-dependent_MTases_sf"/>
</dbReference>
<dbReference type="PROSITE" id="PS51592">
    <property type="entry name" value="SAM_MTA70L_2"/>
    <property type="match status" value="1"/>
</dbReference>
<sequence>MSVSAMASVHSTLASANDLLAFHSSLLERTRNAQIERLRTIRTHSSASSSTELQALLKTSLVPSPTRTPSPSPPSSPVISPITKQRQHRPDLPPAKRARWERYKNYVPEEETIRNDYSQRYVDGGEWPQNWVLGADPEHRFEEYPKQQRLLTLKKAAVQSVALPPVYLPFSRLSSLSPSKFDVILIDPPFSNSFTWDTLQDLPIPALASDPSFVLMWVGSGAGDGLERGREVMAKWGFRRCEDIVWIKTNKETNLGPGTDPPTTSLLTRTKQHCLMGIRGTVRRSTDSWFVHCNVDTDVILYEPDPSDPTLKPPETYTLIENFCLGLRRLEIFGRARTLRRGWVTALAEGEEELLGPQEREGAPDSDQQMVDGEEDPVKWDRESWETKIKELVSPGSVKLVVPMSSGKTYVFSCSPEFPLDSANTEIDALRPKSPVRGGSSNHSHLNNPPSSSLNAGLPNNPSTMAIPMAPQTVATPSPRVGTGNIGNSNFSRPNRDPQSNRFMGPPRVNMINVGGMSVPSNAMTTMGSSGVNLGGDLGGMGMGSVNMGMGMGMGRGLGLMPWQEMGNMSGLGMTGGMGGVNMGGIGGMGGLPGHPMGAHAVGPPRLNQNVGLSGGVSLGTAGMNMNSGHISSFGSGQQMPQMAGMGMGHWNENQFIGSGMGTGSGTMWEGEQGMIGMGGINLGMSAMQNGMGMDQLGNINNAGMGNLNLGMNQWG</sequence>
<dbReference type="EMBL" id="JANAWD010000122">
    <property type="protein sequence ID" value="KAJ3486417.1"/>
    <property type="molecule type" value="Genomic_DNA"/>
</dbReference>
<evidence type="ECO:0000256" key="3">
    <source>
        <dbReference type="PROSITE-ProRule" id="PRU00489"/>
    </source>
</evidence>
<feature type="region of interest" description="Disordered" evidence="4">
    <location>
        <begin position="62"/>
        <end position="96"/>
    </location>
</feature>
<dbReference type="AlphaFoldDB" id="A0AAD5VAJ7"/>
<evidence type="ECO:0000256" key="1">
    <source>
        <dbReference type="ARBA" id="ARBA00004123"/>
    </source>
</evidence>
<evidence type="ECO:0008006" key="7">
    <source>
        <dbReference type="Google" id="ProtNLM"/>
    </source>
</evidence>
<keyword evidence="2" id="KW-0539">Nucleus</keyword>
<dbReference type="GO" id="GO:0005634">
    <property type="term" value="C:nucleus"/>
    <property type="evidence" value="ECO:0007669"/>
    <property type="project" value="UniProtKB-SubCell"/>
</dbReference>
<evidence type="ECO:0000313" key="5">
    <source>
        <dbReference type="EMBL" id="KAJ3486417.1"/>
    </source>
</evidence>
<dbReference type="PANTHER" id="PTHR13107:SF0">
    <property type="entry name" value="N6-ADENOSINE-METHYLTRANSFERASE NON-CATALYTIC SUBUNIT"/>
    <property type="match status" value="1"/>
</dbReference>
<dbReference type="SUPFAM" id="SSF53335">
    <property type="entry name" value="S-adenosyl-L-methionine-dependent methyltransferases"/>
    <property type="match status" value="1"/>
</dbReference>
<accession>A0AAD5VAJ7</accession>
<dbReference type="Pfam" id="PF05063">
    <property type="entry name" value="MT-A70"/>
    <property type="match status" value="1"/>
</dbReference>
<gene>
    <name evidence="5" type="ORF">NLI96_g4252</name>
</gene>
<comment type="similarity">
    <text evidence="3">Belongs to the MT-A70-like family.</text>
</comment>
<evidence type="ECO:0000256" key="4">
    <source>
        <dbReference type="SAM" id="MobiDB-lite"/>
    </source>
</evidence>
<dbReference type="InterPro" id="IPR045123">
    <property type="entry name" value="METTL14-like"/>
</dbReference>
<dbReference type="GO" id="GO:0032259">
    <property type="term" value="P:methylation"/>
    <property type="evidence" value="ECO:0007669"/>
    <property type="project" value="InterPro"/>
</dbReference>
<comment type="subcellular location">
    <subcellularLocation>
        <location evidence="1">Nucleus</location>
    </subcellularLocation>
</comment>
<evidence type="ECO:0000313" key="6">
    <source>
        <dbReference type="Proteomes" id="UP001212997"/>
    </source>
</evidence>
<feature type="region of interest" description="Disordered" evidence="4">
    <location>
        <begin position="354"/>
        <end position="378"/>
    </location>
</feature>
<reference evidence="5" key="1">
    <citation type="submission" date="2022-07" db="EMBL/GenBank/DDBJ databases">
        <title>Genome Sequence of Physisporinus lineatus.</title>
        <authorList>
            <person name="Buettner E."/>
        </authorList>
    </citation>
    <scope>NUCLEOTIDE SEQUENCE</scope>
    <source>
        <strain evidence="5">VT162</strain>
    </source>
</reference>
<proteinExistence type="inferred from homology"/>
<dbReference type="GO" id="GO:0008168">
    <property type="term" value="F:methyltransferase activity"/>
    <property type="evidence" value="ECO:0007669"/>
    <property type="project" value="InterPro"/>
</dbReference>
<name>A0AAD5VAJ7_9APHY</name>
<dbReference type="GO" id="GO:0036396">
    <property type="term" value="C:RNA N6-methyladenosine methyltransferase complex"/>
    <property type="evidence" value="ECO:0007669"/>
    <property type="project" value="TreeGrafter"/>
</dbReference>
<dbReference type="GO" id="GO:0003729">
    <property type="term" value="F:mRNA binding"/>
    <property type="evidence" value="ECO:0007669"/>
    <property type="project" value="TreeGrafter"/>
</dbReference>
<evidence type="ECO:0000256" key="2">
    <source>
        <dbReference type="ARBA" id="ARBA00023242"/>
    </source>
</evidence>
<feature type="region of interest" description="Disordered" evidence="4">
    <location>
        <begin position="430"/>
        <end position="506"/>
    </location>
</feature>
<dbReference type="PROSITE" id="PS51143">
    <property type="entry name" value="MT_A70"/>
    <property type="match status" value="1"/>
</dbReference>
<dbReference type="InterPro" id="IPR002052">
    <property type="entry name" value="DNA_methylase_N6_adenine_CS"/>
</dbReference>
<feature type="compositionally biased region" description="Low complexity" evidence="4">
    <location>
        <begin position="438"/>
        <end position="463"/>
    </location>
</feature>
<feature type="compositionally biased region" description="Pro residues" evidence="4">
    <location>
        <begin position="66"/>
        <end position="76"/>
    </location>
</feature>
<comment type="caution">
    <text evidence="5">The sequence shown here is derived from an EMBL/GenBank/DDBJ whole genome shotgun (WGS) entry which is preliminary data.</text>
</comment>
<organism evidence="5 6">
    <name type="scientific">Meripilus lineatus</name>
    <dbReference type="NCBI Taxonomy" id="2056292"/>
    <lineage>
        <taxon>Eukaryota</taxon>
        <taxon>Fungi</taxon>
        <taxon>Dikarya</taxon>
        <taxon>Basidiomycota</taxon>
        <taxon>Agaricomycotina</taxon>
        <taxon>Agaricomycetes</taxon>
        <taxon>Polyporales</taxon>
        <taxon>Meripilaceae</taxon>
        <taxon>Meripilus</taxon>
    </lineage>
</organism>
<dbReference type="PROSITE" id="PS00092">
    <property type="entry name" value="N6_MTASE"/>
    <property type="match status" value="1"/>
</dbReference>
<dbReference type="PANTHER" id="PTHR13107">
    <property type="entry name" value="N6-ADENOSINE-METHYLTRANSFERASE NON-CATALYTIC SUBUNIT"/>
    <property type="match status" value="1"/>
</dbReference>
<keyword evidence="6" id="KW-1185">Reference proteome</keyword>
<dbReference type="InterPro" id="IPR007757">
    <property type="entry name" value="MT-A70-like"/>
</dbReference>
<protein>
    <recommendedName>
        <fullName evidence="7">MT-A70-domain-containing protein</fullName>
    </recommendedName>
</protein>